<dbReference type="AlphaFoldDB" id="G0QVW1"/>
<dbReference type="CDD" id="cd00432">
    <property type="entry name" value="Ribosomal_L18_L5e"/>
    <property type="match status" value="1"/>
</dbReference>
<dbReference type="GO" id="GO:0003735">
    <property type="term" value="F:structural constituent of ribosome"/>
    <property type="evidence" value="ECO:0007669"/>
    <property type="project" value="InterPro"/>
</dbReference>
<protein>
    <submittedName>
        <fullName evidence="8">Ribosomal protein, putative</fullName>
    </submittedName>
</protein>
<gene>
    <name evidence="8" type="ORF">IMG5_127110</name>
</gene>
<keyword evidence="4 8" id="KW-0689">Ribosomal protein</keyword>
<evidence type="ECO:0000256" key="5">
    <source>
        <dbReference type="ARBA" id="ARBA00023274"/>
    </source>
</evidence>
<dbReference type="OrthoDB" id="309270at2759"/>
<feature type="region of interest" description="Disordered" evidence="6">
    <location>
        <begin position="271"/>
        <end position="316"/>
    </location>
</feature>
<dbReference type="InterPro" id="IPR005485">
    <property type="entry name" value="Rbsml_uL18_euk_arch"/>
</dbReference>
<dbReference type="GO" id="GO:0008097">
    <property type="term" value="F:5S rRNA binding"/>
    <property type="evidence" value="ECO:0007669"/>
    <property type="project" value="InterPro"/>
</dbReference>
<evidence type="ECO:0000256" key="6">
    <source>
        <dbReference type="SAM" id="MobiDB-lite"/>
    </source>
</evidence>
<dbReference type="Gene3D" id="3.30.420.100">
    <property type="match status" value="1"/>
</dbReference>
<dbReference type="STRING" id="857967.G0QVW1"/>
<comment type="similarity">
    <text evidence="2">Belongs to the universal ribosomal protein uL18 family.</text>
</comment>
<evidence type="ECO:0000256" key="4">
    <source>
        <dbReference type="ARBA" id="ARBA00022980"/>
    </source>
</evidence>
<dbReference type="PRINTS" id="PR00058">
    <property type="entry name" value="RIBOSOMALL5"/>
</dbReference>
<dbReference type="EMBL" id="GL983965">
    <property type="protein sequence ID" value="EGR30644.1"/>
    <property type="molecule type" value="Genomic_DNA"/>
</dbReference>
<dbReference type="Proteomes" id="UP000008983">
    <property type="component" value="Unassembled WGS sequence"/>
</dbReference>
<dbReference type="InterPro" id="IPR057268">
    <property type="entry name" value="Ribosomal_L18"/>
</dbReference>
<feature type="compositionally biased region" description="Basic and acidic residues" evidence="6">
    <location>
        <begin position="296"/>
        <end position="306"/>
    </location>
</feature>
<evidence type="ECO:0000313" key="8">
    <source>
        <dbReference type="EMBL" id="EGR30644.1"/>
    </source>
</evidence>
<dbReference type="RefSeq" id="XP_004032231.1">
    <property type="nucleotide sequence ID" value="XM_004032183.1"/>
</dbReference>
<keyword evidence="9" id="KW-1185">Reference proteome</keyword>
<dbReference type="FunFam" id="3.30.420.100:FF:000014">
    <property type="entry name" value="Ribosomal protein L5"/>
    <property type="match status" value="1"/>
</dbReference>
<evidence type="ECO:0000256" key="2">
    <source>
        <dbReference type="ARBA" id="ARBA00007116"/>
    </source>
</evidence>
<accession>G0QVW1</accession>
<dbReference type="GO" id="GO:0006412">
    <property type="term" value="P:translation"/>
    <property type="evidence" value="ECO:0007669"/>
    <property type="project" value="InterPro"/>
</dbReference>
<keyword evidence="3" id="KW-0963">Cytoplasm</keyword>
<evidence type="ECO:0000256" key="3">
    <source>
        <dbReference type="ARBA" id="ARBA00022490"/>
    </source>
</evidence>
<sequence>KNQIKKNNKKKGIKMAFVKLLKNNAYFKRFQTKYRRRREGVTDYYARKRLIIQDKDKYNTPKYRLVARCTNRRVIAQIIYATIRGDRVLCSADSFELRRFGLKTGLASYASAYATGLLIARRLLKQVGLDTMYEGQAQVNGEYFNVDENKKEKRPFKAILDSGLVRTSTGNRVFGVLKGACDGGINVPHQETRFPGYHQGQDEGEQSKYVPEEHKARIFGQHVDKYMKHLKDTSADDYKRQFSKWDETLKNAKVDSVAKLFTKVHQEIRKNPTRVSTTKKNDKPKREHNKYYPRKLNSEQRKENVQKKFKIALGQK</sequence>
<evidence type="ECO:0000259" key="7">
    <source>
        <dbReference type="Pfam" id="PF14204"/>
    </source>
</evidence>
<feature type="domain" description="Large ribosomal subunit protein uL18 C-terminal eukaryotes" evidence="7">
    <location>
        <begin position="259"/>
        <end position="311"/>
    </location>
</feature>
<dbReference type="GO" id="GO:0000027">
    <property type="term" value="P:ribosomal large subunit assembly"/>
    <property type="evidence" value="ECO:0007669"/>
    <property type="project" value="TreeGrafter"/>
</dbReference>
<dbReference type="PANTHER" id="PTHR23410">
    <property type="entry name" value="RIBOSOMAL PROTEIN L5-RELATED"/>
    <property type="match status" value="1"/>
</dbReference>
<organism evidence="8 9">
    <name type="scientific">Ichthyophthirius multifiliis</name>
    <name type="common">White spot disease agent</name>
    <name type="synonym">Ich</name>
    <dbReference type="NCBI Taxonomy" id="5932"/>
    <lineage>
        <taxon>Eukaryota</taxon>
        <taxon>Sar</taxon>
        <taxon>Alveolata</taxon>
        <taxon>Ciliophora</taxon>
        <taxon>Intramacronucleata</taxon>
        <taxon>Oligohymenophorea</taxon>
        <taxon>Hymenostomatida</taxon>
        <taxon>Ophryoglenina</taxon>
        <taxon>Ichthyophthirius</taxon>
    </lineage>
</organism>
<name>G0QVW1_ICHMU</name>
<dbReference type="SUPFAM" id="SSF53137">
    <property type="entry name" value="Translational machinery components"/>
    <property type="match status" value="1"/>
</dbReference>
<dbReference type="HAMAP" id="MF_01337_A">
    <property type="entry name" value="Ribosomal_uL18_A"/>
    <property type="match status" value="1"/>
</dbReference>
<dbReference type="eggNOG" id="KOG0875">
    <property type="taxonomic scope" value="Eukaryota"/>
</dbReference>
<dbReference type="InterPro" id="IPR025607">
    <property type="entry name" value="Ribosomal_uL18_C_euk"/>
</dbReference>
<dbReference type="GeneID" id="14906760"/>
<evidence type="ECO:0000256" key="1">
    <source>
        <dbReference type="ARBA" id="ARBA00004496"/>
    </source>
</evidence>
<dbReference type="FunCoup" id="G0QVW1">
    <property type="interactions" value="469"/>
</dbReference>
<comment type="subcellular location">
    <subcellularLocation>
        <location evidence="1">Cytoplasm</location>
    </subcellularLocation>
</comment>
<evidence type="ECO:0000313" key="9">
    <source>
        <dbReference type="Proteomes" id="UP000008983"/>
    </source>
</evidence>
<dbReference type="InParanoid" id="G0QVW1"/>
<dbReference type="GO" id="GO:0022625">
    <property type="term" value="C:cytosolic large ribosomal subunit"/>
    <property type="evidence" value="ECO:0007669"/>
    <property type="project" value="TreeGrafter"/>
</dbReference>
<reference evidence="8 9" key="1">
    <citation type="submission" date="2011-07" db="EMBL/GenBank/DDBJ databases">
        <authorList>
            <person name="Coyne R."/>
            <person name="Brami D."/>
            <person name="Johnson J."/>
            <person name="Hostetler J."/>
            <person name="Hannick L."/>
            <person name="Clark T."/>
            <person name="Cassidy-Hanley D."/>
            <person name="Inman J."/>
        </authorList>
    </citation>
    <scope>NUCLEOTIDE SEQUENCE [LARGE SCALE GENOMIC DNA]</scope>
    <source>
        <strain evidence="8 9">G5</strain>
    </source>
</reference>
<feature type="non-terminal residue" evidence="8">
    <location>
        <position position="1"/>
    </location>
</feature>
<dbReference type="Pfam" id="PF14204">
    <property type="entry name" value="Ribosomal_L18_c"/>
    <property type="match status" value="1"/>
</dbReference>
<dbReference type="PANTHER" id="PTHR23410:SF12">
    <property type="entry name" value="LARGE RIBOSOMAL SUBUNIT PROTEIN UL18"/>
    <property type="match status" value="1"/>
</dbReference>
<dbReference type="Pfam" id="PF17144">
    <property type="entry name" value="Ribosomal_L5e"/>
    <property type="match status" value="1"/>
</dbReference>
<proteinExistence type="inferred from homology"/>
<dbReference type="OMA" id="CQIASAH"/>
<keyword evidence="5" id="KW-0687">Ribonucleoprotein</keyword>